<name>A0A210PGS9_MIZYE</name>
<sequence length="288" mass="33582">MYVRLNNMQSKFVSDHQVDLLVPRVPTSYHDRTEHLSLVGIIRVLSDYYVESESKGFFTGRFRQENMRGFTVQENIVCSPRLHRKASERDGVLLHRISFASIGETSYTIAQDLLDPSSMEQLLHLEAKIVNVNPETRRPSKLPVWVTERFLNFCKRDSSSMLTKQEDIVPPSNAFKTLIRTRPSDMDSNFHVHFAEFYRFCTDCASEASLNGHYRYYEDDMCWFPVLETEVTFLGESPANVNLDVYSWQDTVHVQRIYFAIYLKNNRIFQASFLYSKEKSPIESVSKL</sequence>
<dbReference type="SUPFAM" id="SSF54637">
    <property type="entry name" value="Thioesterase/thiol ester dehydrase-isomerase"/>
    <property type="match status" value="2"/>
</dbReference>
<keyword evidence="2" id="KW-1185">Reference proteome</keyword>
<accession>A0A210PGS9</accession>
<protein>
    <submittedName>
        <fullName evidence="1">Uncharacterized protein</fullName>
    </submittedName>
</protein>
<reference evidence="1 2" key="1">
    <citation type="journal article" date="2017" name="Nat. Ecol. Evol.">
        <title>Scallop genome provides insights into evolution of bilaterian karyotype and development.</title>
        <authorList>
            <person name="Wang S."/>
            <person name="Zhang J."/>
            <person name="Jiao W."/>
            <person name="Li J."/>
            <person name="Xun X."/>
            <person name="Sun Y."/>
            <person name="Guo X."/>
            <person name="Huan P."/>
            <person name="Dong B."/>
            <person name="Zhang L."/>
            <person name="Hu X."/>
            <person name="Sun X."/>
            <person name="Wang J."/>
            <person name="Zhao C."/>
            <person name="Wang Y."/>
            <person name="Wang D."/>
            <person name="Huang X."/>
            <person name="Wang R."/>
            <person name="Lv J."/>
            <person name="Li Y."/>
            <person name="Zhang Z."/>
            <person name="Liu B."/>
            <person name="Lu W."/>
            <person name="Hui Y."/>
            <person name="Liang J."/>
            <person name="Zhou Z."/>
            <person name="Hou R."/>
            <person name="Li X."/>
            <person name="Liu Y."/>
            <person name="Li H."/>
            <person name="Ning X."/>
            <person name="Lin Y."/>
            <person name="Zhao L."/>
            <person name="Xing Q."/>
            <person name="Dou J."/>
            <person name="Li Y."/>
            <person name="Mao J."/>
            <person name="Guo H."/>
            <person name="Dou H."/>
            <person name="Li T."/>
            <person name="Mu C."/>
            <person name="Jiang W."/>
            <person name="Fu Q."/>
            <person name="Fu X."/>
            <person name="Miao Y."/>
            <person name="Liu J."/>
            <person name="Yu Q."/>
            <person name="Li R."/>
            <person name="Liao H."/>
            <person name="Li X."/>
            <person name="Kong Y."/>
            <person name="Jiang Z."/>
            <person name="Chourrout D."/>
            <person name="Li R."/>
            <person name="Bao Z."/>
        </authorList>
    </citation>
    <scope>NUCLEOTIDE SEQUENCE [LARGE SCALE GENOMIC DNA]</scope>
    <source>
        <strain evidence="1 2">PY_sf001</strain>
    </source>
</reference>
<dbReference type="OrthoDB" id="5975054at2759"/>
<organism evidence="1 2">
    <name type="scientific">Mizuhopecten yessoensis</name>
    <name type="common">Japanese scallop</name>
    <name type="synonym">Patinopecten yessoensis</name>
    <dbReference type="NCBI Taxonomy" id="6573"/>
    <lineage>
        <taxon>Eukaryota</taxon>
        <taxon>Metazoa</taxon>
        <taxon>Spiralia</taxon>
        <taxon>Lophotrochozoa</taxon>
        <taxon>Mollusca</taxon>
        <taxon>Bivalvia</taxon>
        <taxon>Autobranchia</taxon>
        <taxon>Pteriomorphia</taxon>
        <taxon>Pectinida</taxon>
        <taxon>Pectinoidea</taxon>
        <taxon>Pectinidae</taxon>
        <taxon>Mizuhopecten</taxon>
    </lineage>
</organism>
<gene>
    <name evidence="1" type="ORF">KP79_PYT04890</name>
</gene>
<proteinExistence type="predicted"/>
<dbReference type="AlphaFoldDB" id="A0A210PGS9"/>
<dbReference type="Proteomes" id="UP000242188">
    <property type="component" value="Unassembled WGS sequence"/>
</dbReference>
<dbReference type="EMBL" id="NEDP02076713">
    <property type="protein sequence ID" value="OWF35680.1"/>
    <property type="molecule type" value="Genomic_DNA"/>
</dbReference>
<dbReference type="InterPro" id="IPR029069">
    <property type="entry name" value="HotDog_dom_sf"/>
</dbReference>
<evidence type="ECO:0000313" key="1">
    <source>
        <dbReference type="EMBL" id="OWF35680.1"/>
    </source>
</evidence>
<dbReference type="Gene3D" id="3.10.129.10">
    <property type="entry name" value="Hotdog Thioesterase"/>
    <property type="match status" value="1"/>
</dbReference>
<dbReference type="PANTHER" id="PTHR34487">
    <property type="entry name" value="ACYL-ACP THIOESTERASE"/>
    <property type="match status" value="1"/>
</dbReference>
<dbReference type="PANTHER" id="PTHR34487:SF1">
    <property type="entry name" value="ACYL-ACP THIOESTERASE"/>
    <property type="match status" value="1"/>
</dbReference>
<comment type="caution">
    <text evidence="1">The sequence shown here is derived from an EMBL/GenBank/DDBJ whole genome shotgun (WGS) entry which is preliminary data.</text>
</comment>
<evidence type="ECO:0000313" key="2">
    <source>
        <dbReference type="Proteomes" id="UP000242188"/>
    </source>
</evidence>